<reference evidence="2" key="1">
    <citation type="journal article" date="2019" name="Int. J. Syst. Evol. Microbiol.">
        <title>The Global Catalogue of Microorganisms (GCM) 10K type strain sequencing project: providing services to taxonomists for standard genome sequencing and annotation.</title>
        <authorList>
            <consortium name="The Broad Institute Genomics Platform"/>
            <consortium name="The Broad Institute Genome Sequencing Center for Infectious Disease"/>
            <person name="Wu L."/>
            <person name="Ma J."/>
        </authorList>
    </citation>
    <scope>NUCLEOTIDE SEQUENCE [LARGE SCALE GENOMIC DNA]</scope>
    <source>
        <strain evidence="2">CCUG 52468</strain>
    </source>
</reference>
<proteinExistence type="predicted"/>
<gene>
    <name evidence="1" type="ORF">ACFQ2C_00035</name>
</gene>
<evidence type="ECO:0000313" key="2">
    <source>
        <dbReference type="Proteomes" id="UP001597205"/>
    </source>
</evidence>
<sequence length="256" mass="29575">MLSQEIGNLYDYIKEELDHDCNLQVESDYTKLTCPNLSFDIFIIEKLGANIVDDVKRKVILTAQQLSIQTLKIKNRIKALSGHARRIYARETVLARIDKKTAMTFQEDHHLQIALPGKYRYGLYEDGELVSIAIFSGGRRMKDQGDDYRSFELLRFCHKSDILVVGGLSKLIRGFIKDFHPHDIMTYVDLDWSQESSLKKIGFTEKGYREAETFWISEGRQFSISNEKDLLEVSENHRNGYLYQNSGSIKLVFSVC</sequence>
<keyword evidence="2" id="KW-1185">Reference proteome</keyword>
<evidence type="ECO:0000313" key="1">
    <source>
        <dbReference type="EMBL" id="MFD1163987.1"/>
    </source>
</evidence>
<dbReference type="Proteomes" id="UP001597205">
    <property type="component" value="Unassembled WGS sequence"/>
</dbReference>
<organism evidence="1 2">
    <name type="scientific">Sphingobacterium daejeonense</name>
    <dbReference type="NCBI Taxonomy" id="371142"/>
    <lineage>
        <taxon>Bacteria</taxon>
        <taxon>Pseudomonadati</taxon>
        <taxon>Bacteroidota</taxon>
        <taxon>Sphingobacteriia</taxon>
        <taxon>Sphingobacteriales</taxon>
        <taxon>Sphingobacteriaceae</taxon>
        <taxon>Sphingobacterium</taxon>
    </lineage>
</organism>
<comment type="caution">
    <text evidence="1">The sequence shown here is derived from an EMBL/GenBank/DDBJ whole genome shotgun (WGS) entry which is preliminary data.</text>
</comment>
<accession>A0ABW3RHH2</accession>
<dbReference type="RefSeq" id="WP_380894276.1">
    <property type="nucleotide sequence ID" value="NZ_JBHTKY010000001.1"/>
</dbReference>
<protein>
    <submittedName>
        <fullName evidence="1">Uncharacterized protein</fullName>
    </submittedName>
</protein>
<dbReference type="EMBL" id="JBHTKY010000001">
    <property type="protein sequence ID" value="MFD1163987.1"/>
    <property type="molecule type" value="Genomic_DNA"/>
</dbReference>
<name>A0ABW3RHH2_9SPHI</name>